<evidence type="ECO:0000256" key="4">
    <source>
        <dbReference type="SAM" id="Phobius"/>
    </source>
</evidence>
<dbReference type="InterPro" id="IPR006598">
    <property type="entry name" value="CAP10"/>
</dbReference>
<evidence type="ECO:0000256" key="3">
    <source>
        <dbReference type="SAM" id="MobiDB-lite"/>
    </source>
</evidence>
<dbReference type="GO" id="GO:0016740">
    <property type="term" value="F:transferase activity"/>
    <property type="evidence" value="ECO:0007669"/>
    <property type="project" value="UniProtKB-KW"/>
</dbReference>
<accession>A0AAD7I6M0</accession>
<dbReference type="AlphaFoldDB" id="A0AAD7I6M0"/>
<keyword evidence="7" id="KW-1185">Reference proteome</keyword>
<dbReference type="SMART" id="SM00672">
    <property type="entry name" value="CAP10"/>
    <property type="match status" value="1"/>
</dbReference>
<feature type="transmembrane region" description="Helical" evidence="4">
    <location>
        <begin position="69"/>
        <end position="91"/>
    </location>
</feature>
<keyword evidence="2 6" id="KW-0808">Transferase</keyword>
<comment type="caution">
    <text evidence="6">The sequence shown here is derived from an EMBL/GenBank/DDBJ whole genome shotgun (WGS) entry which is preliminary data.</text>
</comment>
<gene>
    <name evidence="6" type="ORF">B0H16DRAFT_1731075</name>
</gene>
<sequence>MAGSGYHWTLPLTRGHEDNSYDLIPADPDHDPLLSSTENGENIGPRRPKNEFVRKLVRTRHRIQRLPRLICLLIIILPPLATVLAVIVFTYHRSNPPSPLEPPSTPEPPPVTVKLNPNDPVDAAHLHVDALFARQSATYARAAARYSLKTGRAPPRGYDKWFAFAQEHSCLIDEYDQTQRDFAPFHDLAKDDPSFFQSRVDIAADVNHPIREAGGLVVKDGQVHMPQGVDLRYWGGGPATFSKFAHLLPDMTFIVNGKDQPRVVFDYREQGNATRDRALSLTENGHPFELVPQPTTAQFFRKRPGCEVLRSAGGFADVANDDSGFFLSSSPAYFTLDLYPMLSVTKVSPCFADIVFPSEYYYQRSSTAPKFAYPDNIPWKDKKAQAYWRGTATGGQIVGANYHNFTRFKLVDLSTAHPDLVDARVTRFADLLCLAEDGCDRAKIVQEYGIDGAGAPQEDAYEYKYLLDVDGMTYSGRFLEILRSGGLVFKATVFEEYFNDWIRPYEHYIPVLPDLSDLLKKVEWARAHDAEARMIQERGRAVAERVMTDAQNDCYFFALLLEWARLQEMARNASLSLG</sequence>
<dbReference type="InterPro" id="IPR051091">
    <property type="entry name" value="O-Glucosyltr/Glycosyltrsf_90"/>
</dbReference>
<keyword evidence="4" id="KW-0472">Membrane</keyword>
<reference evidence="6" key="1">
    <citation type="submission" date="2023-03" db="EMBL/GenBank/DDBJ databases">
        <title>Massive genome expansion in bonnet fungi (Mycena s.s.) driven by repeated elements and novel gene families across ecological guilds.</title>
        <authorList>
            <consortium name="Lawrence Berkeley National Laboratory"/>
            <person name="Harder C.B."/>
            <person name="Miyauchi S."/>
            <person name="Viragh M."/>
            <person name="Kuo A."/>
            <person name="Thoen E."/>
            <person name="Andreopoulos B."/>
            <person name="Lu D."/>
            <person name="Skrede I."/>
            <person name="Drula E."/>
            <person name="Henrissat B."/>
            <person name="Morin E."/>
            <person name="Kohler A."/>
            <person name="Barry K."/>
            <person name="LaButti K."/>
            <person name="Morin E."/>
            <person name="Salamov A."/>
            <person name="Lipzen A."/>
            <person name="Mereny Z."/>
            <person name="Hegedus B."/>
            <person name="Baldrian P."/>
            <person name="Stursova M."/>
            <person name="Weitz H."/>
            <person name="Taylor A."/>
            <person name="Grigoriev I.V."/>
            <person name="Nagy L.G."/>
            <person name="Martin F."/>
            <person name="Kauserud H."/>
        </authorList>
    </citation>
    <scope>NUCLEOTIDE SEQUENCE</scope>
    <source>
        <strain evidence="6">CBHHK182m</strain>
    </source>
</reference>
<protein>
    <submittedName>
        <fullName evidence="6">Glycosyl transferase family 90-domain-containing protein</fullName>
    </submittedName>
</protein>
<keyword evidence="4" id="KW-0812">Transmembrane</keyword>
<proteinExistence type="inferred from homology"/>
<organism evidence="6 7">
    <name type="scientific">Mycena metata</name>
    <dbReference type="NCBI Taxonomy" id="1033252"/>
    <lineage>
        <taxon>Eukaryota</taxon>
        <taxon>Fungi</taxon>
        <taxon>Dikarya</taxon>
        <taxon>Basidiomycota</taxon>
        <taxon>Agaricomycotina</taxon>
        <taxon>Agaricomycetes</taxon>
        <taxon>Agaricomycetidae</taxon>
        <taxon>Agaricales</taxon>
        <taxon>Marasmiineae</taxon>
        <taxon>Mycenaceae</taxon>
        <taxon>Mycena</taxon>
    </lineage>
</organism>
<comment type="similarity">
    <text evidence="1">Belongs to the glycosyltransferase 90 family.</text>
</comment>
<dbReference type="PANTHER" id="PTHR12203">
    <property type="entry name" value="KDEL LYS-ASP-GLU-LEU CONTAINING - RELATED"/>
    <property type="match status" value="1"/>
</dbReference>
<feature type="domain" description="Glycosyl transferase CAP10" evidence="5">
    <location>
        <begin position="314"/>
        <end position="570"/>
    </location>
</feature>
<dbReference type="Proteomes" id="UP001215598">
    <property type="component" value="Unassembled WGS sequence"/>
</dbReference>
<feature type="region of interest" description="Disordered" evidence="3">
    <location>
        <begin position="19"/>
        <end position="47"/>
    </location>
</feature>
<name>A0AAD7I6M0_9AGAR</name>
<dbReference type="Pfam" id="PF05686">
    <property type="entry name" value="Glyco_transf_90"/>
    <property type="match status" value="1"/>
</dbReference>
<evidence type="ECO:0000259" key="5">
    <source>
        <dbReference type="SMART" id="SM00672"/>
    </source>
</evidence>
<dbReference type="PANTHER" id="PTHR12203:SF35">
    <property type="entry name" value="PROTEIN O-GLUCOSYLTRANSFERASE 1"/>
    <property type="match status" value="1"/>
</dbReference>
<evidence type="ECO:0000256" key="2">
    <source>
        <dbReference type="ARBA" id="ARBA00022679"/>
    </source>
</evidence>
<keyword evidence="4" id="KW-1133">Transmembrane helix</keyword>
<evidence type="ECO:0000313" key="6">
    <source>
        <dbReference type="EMBL" id="KAJ7735947.1"/>
    </source>
</evidence>
<evidence type="ECO:0000256" key="1">
    <source>
        <dbReference type="ARBA" id="ARBA00010118"/>
    </source>
</evidence>
<dbReference type="EMBL" id="JARKIB010000124">
    <property type="protein sequence ID" value="KAJ7735947.1"/>
    <property type="molecule type" value="Genomic_DNA"/>
</dbReference>
<evidence type="ECO:0000313" key="7">
    <source>
        <dbReference type="Proteomes" id="UP001215598"/>
    </source>
</evidence>